<accession>A0A0J9BVV2</accession>
<gene>
    <name evidence="1" type="ORF">HMPREF9470_04413</name>
</gene>
<evidence type="ECO:0000313" key="2">
    <source>
        <dbReference type="Proteomes" id="UP000037392"/>
    </source>
</evidence>
<reference evidence="1 2" key="1">
    <citation type="submission" date="2011-04" db="EMBL/GenBank/DDBJ databases">
        <title>The Genome Sequence of Clostridium citroniae WAL-19142.</title>
        <authorList>
            <consortium name="The Broad Institute Genome Sequencing Platform"/>
            <person name="Earl A."/>
            <person name="Ward D."/>
            <person name="Feldgarden M."/>
            <person name="Gevers D."/>
            <person name="Warren Y.A."/>
            <person name="Tyrrell K.L."/>
            <person name="Citron D.M."/>
            <person name="Goldstein E.J."/>
            <person name="Daigneault M."/>
            <person name="Allen-Vercoe E."/>
            <person name="Young S.K."/>
            <person name="Zeng Q."/>
            <person name="Gargeya S."/>
            <person name="Fitzgerald M."/>
            <person name="Haas B."/>
            <person name="Abouelleil A."/>
            <person name="Alvarado L."/>
            <person name="Arachchi H.M."/>
            <person name="Berlin A."/>
            <person name="Brown A."/>
            <person name="Chapman S.B."/>
            <person name="Chen Z."/>
            <person name="Dunbar C."/>
            <person name="Freedman E."/>
            <person name="Gearin G."/>
            <person name="Gellesch M."/>
            <person name="Goldberg J."/>
            <person name="Griggs A."/>
            <person name="Gujja S."/>
            <person name="Heilman E.R."/>
            <person name="Heiman D."/>
            <person name="Howarth C."/>
            <person name="Larson L."/>
            <person name="Lui A."/>
            <person name="MacDonald P.J."/>
            <person name="Mehta T."/>
            <person name="Montmayeur A."/>
            <person name="Murphy C."/>
            <person name="Neiman D."/>
            <person name="Pearson M."/>
            <person name="Priest M."/>
            <person name="Roberts A."/>
            <person name="Saif S."/>
            <person name="Shea T."/>
            <person name="Shenoy N."/>
            <person name="Sisk P."/>
            <person name="Stolte C."/>
            <person name="Sykes S."/>
            <person name="White J."/>
            <person name="Yandava C."/>
            <person name="Wortman J."/>
            <person name="Nusbaum C."/>
            <person name="Birren B."/>
        </authorList>
    </citation>
    <scope>NUCLEOTIDE SEQUENCE [LARGE SCALE GENOMIC DNA]</scope>
    <source>
        <strain evidence="1 2">WAL-19142</strain>
    </source>
</reference>
<protein>
    <recommendedName>
        <fullName evidence="3">EcsC family protein</fullName>
    </recommendedName>
</protein>
<dbReference type="PATRIC" id="fig|742734.4.peg.4729"/>
<dbReference type="Pfam" id="PF12787">
    <property type="entry name" value="EcsC"/>
    <property type="match status" value="1"/>
</dbReference>
<dbReference type="AlphaFoldDB" id="A0A0J9BVV2"/>
<evidence type="ECO:0008006" key="3">
    <source>
        <dbReference type="Google" id="ProtNLM"/>
    </source>
</evidence>
<proteinExistence type="predicted"/>
<dbReference type="Proteomes" id="UP000037392">
    <property type="component" value="Unassembled WGS sequence"/>
</dbReference>
<dbReference type="OrthoDB" id="1852051at2"/>
<dbReference type="GeneID" id="93165995"/>
<sequence>MKNFHKKTALEAEWARLQRREERFLKKIAMEKESVLNRRLEHLVPPKLSSTLDTAFYKAFEVVFEKGTPIIEKTYRKEDRETAYKVSAYAVSLKESRRNLKAFSKRAQNSRAVNLLASGASGIGLGTLGIGLPDIPLFTGMLLKSIYEIALNYGFSYDTVREQCFILKLIRVPLLPGEMAVRADGEVNQLIAENHGGDGSIRMTGEAETSIHEKKAQMRLTAQALSHQLLYMKFLQGIPIAGIVGGAFDAVYLKKITDYADLKYRRRFLLGRGPQNEG</sequence>
<comment type="caution">
    <text evidence="1">The sequence shown here is derived from an EMBL/GenBank/DDBJ whole genome shotgun (WGS) entry which is preliminary data.</text>
</comment>
<dbReference type="InterPro" id="IPR024787">
    <property type="entry name" value="EcsC"/>
</dbReference>
<dbReference type="PANTHER" id="PTHR41260">
    <property type="entry name" value="PROTEIN ECSC"/>
    <property type="match status" value="1"/>
</dbReference>
<organism evidence="1 2">
    <name type="scientific">[Clostridium] citroniae WAL-19142</name>
    <dbReference type="NCBI Taxonomy" id="742734"/>
    <lineage>
        <taxon>Bacteria</taxon>
        <taxon>Bacillati</taxon>
        <taxon>Bacillota</taxon>
        <taxon>Clostridia</taxon>
        <taxon>Lachnospirales</taxon>
        <taxon>Lachnospiraceae</taxon>
        <taxon>Enterocloster</taxon>
    </lineage>
</organism>
<name>A0A0J9BVV2_9FIRM</name>
<evidence type="ECO:0000313" key="1">
    <source>
        <dbReference type="EMBL" id="KMW16359.1"/>
    </source>
</evidence>
<dbReference type="RefSeq" id="WP_048930717.1">
    <property type="nucleotide sequence ID" value="NZ_KQ235882.1"/>
</dbReference>
<dbReference type="EMBL" id="ADLK01000031">
    <property type="protein sequence ID" value="KMW16359.1"/>
    <property type="molecule type" value="Genomic_DNA"/>
</dbReference>
<dbReference type="PANTHER" id="PTHR41260:SF1">
    <property type="entry name" value="PROTEIN ECSC"/>
    <property type="match status" value="1"/>
</dbReference>